<protein>
    <submittedName>
        <fullName evidence="2">Uncharacterized protein</fullName>
    </submittedName>
</protein>
<feature type="compositionally biased region" description="Low complexity" evidence="1">
    <location>
        <begin position="134"/>
        <end position="155"/>
    </location>
</feature>
<feature type="region of interest" description="Disordered" evidence="1">
    <location>
        <begin position="122"/>
        <end position="179"/>
    </location>
</feature>
<feature type="non-terminal residue" evidence="2">
    <location>
        <position position="1"/>
    </location>
</feature>
<feature type="compositionally biased region" description="Low complexity" evidence="1">
    <location>
        <begin position="164"/>
        <end position="179"/>
    </location>
</feature>
<organism evidence="2 3">
    <name type="scientific">Pristionchus fissidentatus</name>
    <dbReference type="NCBI Taxonomy" id="1538716"/>
    <lineage>
        <taxon>Eukaryota</taxon>
        <taxon>Metazoa</taxon>
        <taxon>Ecdysozoa</taxon>
        <taxon>Nematoda</taxon>
        <taxon>Chromadorea</taxon>
        <taxon>Rhabditida</taxon>
        <taxon>Rhabditina</taxon>
        <taxon>Diplogasteromorpha</taxon>
        <taxon>Diplogasteroidea</taxon>
        <taxon>Neodiplogasteridae</taxon>
        <taxon>Pristionchus</taxon>
    </lineage>
</organism>
<accession>A0AAV5WIB3</accession>
<sequence length="179" mass="20586">NIHLYSLSSWQFDFSRFPSRIFSEISSNPSSSIRPQSRLLFRLLPSVRSLPPSRHLFHLLQSFQSRPPSLLQSPPQSLGLLSYRSRPRLFPSVLLPYSARLRRRSRGRYRCHRVRFHLGPFPRGRMRLGRRRPQSGPSARAPAAAAPFRNRSSPPAVSPDHFRVSSVPYRSPRSTPHPS</sequence>
<evidence type="ECO:0000313" key="2">
    <source>
        <dbReference type="EMBL" id="GMT30270.1"/>
    </source>
</evidence>
<name>A0AAV5WIB3_9BILA</name>
<evidence type="ECO:0000313" key="3">
    <source>
        <dbReference type="Proteomes" id="UP001432322"/>
    </source>
</evidence>
<dbReference type="AlphaFoldDB" id="A0AAV5WIB3"/>
<feature type="compositionally biased region" description="Basic residues" evidence="1">
    <location>
        <begin position="124"/>
        <end position="133"/>
    </location>
</feature>
<comment type="caution">
    <text evidence="2">The sequence shown here is derived from an EMBL/GenBank/DDBJ whole genome shotgun (WGS) entry which is preliminary data.</text>
</comment>
<evidence type="ECO:0000256" key="1">
    <source>
        <dbReference type="SAM" id="MobiDB-lite"/>
    </source>
</evidence>
<gene>
    <name evidence="2" type="ORF">PFISCL1PPCAC_21567</name>
</gene>
<keyword evidence="3" id="KW-1185">Reference proteome</keyword>
<feature type="non-terminal residue" evidence="2">
    <location>
        <position position="179"/>
    </location>
</feature>
<dbReference type="EMBL" id="BTSY01000005">
    <property type="protein sequence ID" value="GMT30270.1"/>
    <property type="molecule type" value="Genomic_DNA"/>
</dbReference>
<dbReference type="Proteomes" id="UP001432322">
    <property type="component" value="Unassembled WGS sequence"/>
</dbReference>
<reference evidence="2" key="1">
    <citation type="submission" date="2023-10" db="EMBL/GenBank/DDBJ databases">
        <title>Genome assembly of Pristionchus species.</title>
        <authorList>
            <person name="Yoshida K."/>
            <person name="Sommer R.J."/>
        </authorList>
    </citation>
    <scope>NUCLEOTIDE SEQUENCE</scope>
    <source>
        <strain evidence="2">RS5133</strain>
    </source>
</reference>
<proteinExistence type="predicted"/>